<dbReference type="EMBL" id="JACSPR010000003">
    <property type="protein sequence ID" value="MBD8029808.1"/>
    <property type="molecule type" value="Genomic_DNA"/>
</dbReference>
<evidence type="ECO:0000256" key="1">
    <source>
        <dbReference type="SAM" id="MobiDB-lite"/>
    </source>
</evidence>
<protein>
    <submittedName>
        <fullName evidence="3">Uncharacterized protein</fullName>
    </submittedName>
</protein>
<evidence type="ECO:0000313" key="4">
    <source>
        <dbReference type="Proteomes" id="UP000650224"/>
    </source>
</evidence>
<reference evidence="3 4" key="1">
    <citation type="submission" date="2020-08" db="EMBL/GenBank/DDBJ databases">
        <title>A Genomic Blueprint of the Chicken Gut Microbiome.</title>
        <authorList>
            <person name="Gilroy R."/>
            <person name="Ravi A."/>
            <person name="Getino M."/>
            <person name="Pursley I."/>
            <person name="Horton D.L."/>
            <person name="Alikhan N.-F."/>
            <person name="Baker D."/>
            <person name="Gharbi K."/>
            <person name="Hall N."/>
            <person name="Watson M."/>
            <person name="Adriaenssens E.M."/>
            <person name="Foster-Nyarko E."/>
            <person name="Jarju S."/>
            <person name="Secka A."/>
            <person name="Antonio M."/>
            <person name="Oren A."/>
            <person name="Chaudhuri R."/>
            <person name="La Ragione R.M."/>
            <person name="Hildebrand F."/>
            <person name="Pallen M.J."/>
        </authorList>
    </citation>
    <scope>NUCLEOTIDE SEQUENCE [LARGE SCALE GENOMIC DNA]</scope>
    <source>
        <strain evidence="3 4">Sa1YVA5</strain>
    </source>
</reference>
<feature type="transmembrane region" description="Helical" evidence="2">
    <location>
        <begin position="547"/>
        <end position="566"/>
    </location>
</feature>
<accession>A0A8I0LFD3</accession>
<keyword evidence="2" id="KW-0472">Membrane</keyword>
<feature type="transmembrane region" description="Helical" evidence="2">
    <location>
        <begin position="586"/>
        <end position="606"/>
    </location>
</feature>
<evidence type="ECO:0000256" key="2">
    <source>
        <dbReference type="SAM" id="Phobius"/>
    </source>
</evidence>
<name>A0A8I0LFD3_9CORY</name>
<proteinExistence type="predicted"/>
<feature type="region of interest" description="Disordered" evidence="1">
    <location>
        <begin position="889"/>
        <end position="931"/>
    </location>
</feature>
<dbReference type="Proteomes" id="UP000650224">
    <property type="component" value="Unassembled WGS sequence"/>
</dbReference>
<gene>
    <name evidence="3" type="ORF">H9627_05625</name>
</gene>
<keyword evidence="2" id="KW-0812">Transmembrane</keyword>
<comment type="caution">
    <text evidence="3">The sequence shown here is derived from an EMBL/GenBank/DDBJ whole genome shotgun (WGS) entry which is preliminary data.</text>
</comment>
<dbReference type="RefSeq" id="WP_191733036.1">
    <property type="nucleotide sequence ID" value="NZ_JACSPR010000003.1"/>
</dbReference>
<organism evidence="3 4">
    <name type="scientific">Corynebacterium gallinarum</name>
    <dbReference type="NCBI Taxonomy" id="2762214"/>
    <lineage>
        <taxon>Bacteria</taxon>
        <taxon>Bacillati</taxon>
        <taxon>Actinomycetota</taxon>
        <taxon>Actinomycetes</taxon>
        <taxon>Mycobacteriales</taxon>
        <taxon>Corynebacteriaceae</taxon>
        <taxon>Corynebacterium</taxon>
    </lineage>
</organism>
<keyword evidence="2" id="KW-1133">Transmembrane helix</keyword>
<evidence type="ECO:0000313" key="3">
    <source>
        <dbReference type="EMBL" id="MBD8029808.1"/>
    </source>
</evidence>
<sequence>MLPHVLFLGSGVVNDQIRANLQDLAAMSLIRSFAWVDPRATPGSASVRICHPDRAEGELTSVATLDAALRGISDPVLLVALDAMGHDPQSAFDLSAVQAWTDAVDSYLPGSNPRVRVLLPRLPLQELVPAPTMGWSTVAIAPEDSDTPDSSFTPIRRADDPVAVARLAASTLASITGLWSSAETCPLTDESGRAVSTGDAETFRLVRAYHRTIDASQVEAEIREQVFNLSEQLPLPIVEEGRQAVRIPDHAAVAGQCADGLVQKYQDSLIMPPQAEETEQTKKTNAWAAMKAFLGEFFRAAVGSPSDWKASQTHALNTAVAKAVQNTLYGQGTAVDVVCGTYRGRIHDRSMTGLSAATATLKENARSHGLAVEDPPSLPDLWNGYRRVALMLVDGTNYMGDQFNAPRDNQHNPAIMEQGWMSVPDPEQRFEGYHPQLADILGVTPEQATISPYDSHGAALYREGLDFAVTQTSDRKVLALRDRFAQWEQEMSQSFAWKTGQRITHLLQGAQQNAQYWRTRHQEISADLQKHQDRDYDKENRRLTRTLRFFTVLWFILMLVIGYLTLAHYQPKWRFAEWMTGIDWRWTVGSIFVTTVITLGIQMFIFGRARRGILGDVTQMRLLTKNEEITRWNSDNALLDIDRLTRAYLQFLSWSTILGRAIAQPLGRNTSTQETVTIPQDGLPRSTQLGRATLSDDELHQIISDLRHRAFPRDWADQSLDTLMADAADVLHKRDGTRITSVSELHGSQGLNSHSPLDKVSRLIASGQLDHRDHTDERWSQAISGQGMAAHLDTRNATVEMYESGTLITVSRTEFLSRLVQSAASEGAQRFSSKSLNNEAVNARATEIDPLIGGLFETPGDTTSAGTLTRSVTVVQYGHFTHLSGVAVAPTHREQPTQKVAWSEPSADTTPPVTPSIHPGDDTPSGWNSLI</sequence>
<keyword evidence="4" id="KW-1185">Reference proteome</keyword>
<dbReference type="AlphaFoldDB" id="A0A8I0LFD3"/>